<reference evidence="2" key="1">
    <citation type="submission" date="2022-05" db="EMBL/GenBank/DDBJ databases">
        <title>The Musa troglodytarum L. genome provides insights into the mechanism of non-climacteric behaviour and enrichment of carotenoids.</title>
        <authorList>
            <person name="Wang J."/>
        </authorList>
    </citation>
    <scope>NUCLEOTIDE SEQUENCE</scope>
    <source>
        <tissue evidence="2">Leaf</tissue>
    </source>
</reference>
<feature type="region of interest" description="Disordered" evidence="1">
    <location>
        <begin position="1"/>
        <end position="23"/>
    </location>
</feature>
<evidence type="ECO:0000256" key="1">
    <source>
        <dbReference type="SAM" id="MobiDB-lite"/>
    </source>
</evidence>
<dbReference type="AlphaFoldDB" id="A0A9E7L3A4"/>
<dbReference type="EMBL" id="CP097511">
    <property type="protein sequence ID" value="URE44378.1"/>
    <property type="molecule type" value="Genomic_DNA"/>
</dbReference>
<evidence type="ECO:0000313" key="3">
    <source>
        <dbReference type="Proteomes" id="UP001055439"/>
    </source>
</evidence>
<dbReference type="OrthoDB" id="682663at2759"/>
<organism evidence="2 3">
    <name type="scientific">Musa troglodytarum</name>
    <name type="common">fe'i banana</name>
    <dbReference type="NCBI Taxonomy" id="320322"/>
    <lineage>
        <taxon>Eukaryota</taxon>
        <taxon>Viridiplantae</taxon>
        <taxon>Streptophyta</taxon>
        <taxon>Embryophyta</taxon>
        <taxon>Tracheophyta</taxon>
        <taxon>Spermatophyta</taxon>
        <taxon>Magnoliopsida</taxon>
        <taxon>Liliopsida</taxon>
        <taxon>Zingiberales</taxon>
        <taxon>Musaceae</taxon>
        <taxon>Musa</taxon>
    </lineage>
</organism>
<sequence>MAGEAAAADTPSEPPASSDFVIHHRWSRSPAAADSSLPRFHPRALHVGRAYPNGGGGEFERRPPAGEGTGYTSLRDLIDSPSPPSGASSPAAPGAGGGREIRIRNRLVKQAAYAYLQPTPSAAESDRLRRRRHSLRRVLAVLTCGLGADPLLSCIDFVCRLVHRPRR</sequence>
<dbReference type="PANTHER" id="PTHR34569:SF2">
    <property type="entry name" value="EXPRESSED PROTEIN"/>
    <property type="match status" value="1"/>
</dbReference>
<gene>
    <name evidence="2" type="ORF">MUK42_14698</name>
</gene>
<protein>
    <submittedName>
        <fullName evidence="2">Uncharacterized protein</fullName>
    </submittedName>
</protein>
<evidence type="ECO:0000313" key="2">
    <source>
        <dbReference type="EMBL" id="URE44378.1"/>
    </source>
</evidence>
<accession>A0A9E7L3A4</accession>
<dbReference type="PANTHER" id="PTHR34569">
    <property type="entry name" value="EXPRESSED PROTEIN"/>
    <property type="match status" value="1"/>
</dbReference>
<name>A0A9E7L3A4_9LILI</name>
<feature type="region of interest" description="Disordered" evidence="1">
    <location>
        <begin position="46"/>
        <end position="100"/>
    </location>
</feature>
<keyword evidence="3" id="KW-1185">Reference proteome</keyword>
<proteinExistence type="predicted"/>
<dbReference type="Proteomes" id="UP001055439">
    <property type="component" value="Chromosome 9"/>
</dbReference>